<feature type="compositionally biased region" description="Polar residues" evidence="1">
    <location>
        <begin position="51"/>
        <end position="63"/>
    </location>
</feature>
<evidence type="ECO:0000256" key="1">
    <source>
        <dbReference type="SAM" id="MobiDB-lite"/>
    </source>
</evidence>
<accession>A0A9I9EGQ3</accession>
<dbReference type="EnsemblPlants" id="MELO3C033486.2.1">
    <property type="protein sequence ID" value="MELO3C033486.2.1"/>
    <property type="gene ID" value="MELO3C033486.2"/>
</dbReference>
<proteinExistence type="predicted"/>
<reference evidence="2" key="1">
    <citation type="submission" date="2023-03" db="UniProtKB">
        <authorList>
            <consortium name="EnsemblPlants"/>
        </authorList>
    </citation>
    <scope>IDENTIFICATION</scope>
</reference>
<name>A0A9I9EGQ3_CUCME</name>
<feature type="region of interest" description="Disordered" evidence="1">
    <location>
        <begin position="46"/>
        <end position="73"/>
    </location>
</feature>
<organism evidence="2">
    <name type="scientific">Cucumis melo</name>
    <name type="common">Muskmelon</name>
    <dbReference type="NCBI Taxonomy" id="3656"/>
    <lineage>
        <taxon>Eukaryota</taxon>
        <taxon>Viridiplantae</taxon>
        <taxon>Streptophyta</taxon>
        <taxon>Embryophyta</taxon>
        <taxon>Tracheophyta</taxon>
        <taxon>Spermatophyta</taxon>
        <taxon>Magnoliopsida</taxon>
        <taxon>eudicotyledons</taxon>
        <taxon>Gunneridae</taxon>
        <taxon>Pentapetalae</taxon>
        <taxon>rosids</taxon>
        <taxon>fabids</taxon>
        <taxon>Cucurbitales</taxon>
        <taxon>Cucurbitaceae</taxon>
        <taxon>Benincaseae</taxon>
        <taxon>Cucumis</taxon>
    </lineage>
</organism>
<protein>
    <recommendedName>
        <fullName evidence="3">Cytochrome P450 CYP82D47-like</fullName>
    </recommendedName>
</protein>
<sequence length="73" mass="8071">MCSYLLIECLFSMSTTIMSSSYPRNNFIETDAMFLEFEDDLDNIAGGSSFVGDNTGSFSQQPATPTPKRRAQS</sequence>
<dbReference type="Gramene" id="MELO3C033486.2.1">
    <property type="protein sequence ID" value="MELO3C033486.2.1"/>
    <property type="gene ID" value="MELO3C033486.2"/>
</dbReference>
<evidence type="ECO:0000313" key="2">
    <source>
        <dbReference type="EnsemblPlants" id="MELO3C033486.2.1"/>
    </source>
</evidence>
<evidence type="ECO:0008006" key="3">
    <source>
        <dbReference type="Google" id="ProtNLM"/>
    </source>
</evidence>
<dbReference type="AlphaFoldDB" id="A0A9I9EGQ3"/>